<dbReference type="VEuPathDB" id="VectorBase:LOC119172814"/>
<dbReference type="PROSITE" id="PS50158">
    <property type="entry name" value="ZF_CCHC"/>
    <property type="match status" value="1"/>
</dbReference>
<sequence length="418" mass="47439">MAARLPPSATEEDIVCSYLAQNIFVVSTPQETNALAYSTVQEIILTKQRHPVATYLTPPGHSCHRVIRGVDIDFTDADLQRMLRTPPNPTVLDTRRINNTTTVVILFNDLKVPNYVYCGLCKRQMDTCRNCGRVGHHHDVCPHPTDKVCDQLGHGLPGPDHVCSALKCALCGGTHVTGDRACRSRYQVSYLVRRRRQQLRCRNKSRSSRMPAASFLPSAYKGSSTTRPSHTGQLTGLRNHQVYLGRQGHRYTGNSVTRDTTPDLALVRNIRNSTWINTQVNLGSDHYICSITIAASSPPPRKFKVVDWDHFRTLRKQDHNTYTSVRDLFARLQEDVTRATKEIETTRDVERLDSRLAHLIEAQQTLQAKWKTQKLNRRLRKKIAEPNKQIEEQSGTLARQQWDEVCYSVDAQMSKGSE</sequence>
<name>A0A9J6DXM4_RHIMP</name>
<evidence type="ECO:0000313" key="4">
    <source>
        <dbReference type="EMBL" id="KAH8026649.1"/>
    </source>
</evidence>
<evidence type="ECO:0000256" key="1">
    <source>
        <dbReference type="PROSITE-ProRule" id="PRU00047"/>
    </source>
</evidence>
<feature type="coiled-coil region" evidence="2">
    <location>
        <begin position="329"/>
        <end position="369"/>
    </location>
</feature>
<dbReference type="EMBL" id="JABSTU010000007">
    <property type="protein sequence ID" value="KAH8026649.1"/>
    <property type="molecule type" value="Genomic_DNA"/>
</dbReference>
<keyword evidence="5" id="KW-1185">Reference proteome</keyword>
<comment type="caution">
    <text evidence="4">The sequence shown here is derived from an EMBL/GenBank/DDBJ whole genome shotgun (WGS) entry which is preliminary data.</text>
</comment>
<evidence type="ECO:0000256" key="2">
    <source>
        <dbReference type="SAM" id="Coils"/>
    </source>
</evidence>
<evidence type="ECO:0000313" key="5">
    <source>
        <dbReference type="Proteomes" id="UP000821866"/>
    </source>
</evidence>
<reference evidence="4" key="2">
    <citation type="submission" date="2021-09" db="EMBL/GenBank/DDBJ databases">
        <authorList>
            <person name="Jia N."/>
            <person name="Wang J."/>
            <person name="Shi W."/>
            <person name="Du L."/>
            <person name="Sun Y."/>
            <person name="Zhan W."/>
            <person name="Jiang J."/>
            <person name="Wang Q."/>
            <person name="Zhang B."/>
            <person name="Ji P."/>
            <person name="Sakyi L.B."/>
            <person name="Cui X."/>
            <person name="Yuan T."/>
            <person name="Jiang B."/>
            <person name="Yang W."/>
            <person name="Lam T.T.-Y."/>
            <person name="Chang Q."/>
            <person name="Ding S."/>
            <person name="Wang X."/>
            <person name="Zhu J."/>
            <person name="Ruan X."/>
            <person name="Zhao L."/>
            <person name="Wei J."/>
            <person name="Que T."/>
            <person name="Du C."/>
            <person name="Cheng J."/>
            <person name="Dai P."/>
            <person name="Han X."/>
            <person name="Huang E."/>
            <person name="Gao Y."/>
            <person name="Liu J."/>
            <person name="Shao H."/>
            <person name="Ye R."/>
            <person name="Li L."/>
            <person name="Wei W."/>
            <person name="Wang X."/>
            <person name="Wang C."/>
            <person name="Huo Q."/>
            <person name="Li W."/>
            <person name="Guo W."/>
            <person name="Chen H."/>
            <person name="Chen S."/>
            <person name="Zhou L."/>
            <person name="Zhou L."/>
            <person name="Ni X."/>
            <person name="Tian J."/>
            <person name="Zhou Y."/>
            <person name="Sheng Y."/>
            <person name="Liu T."/>
            <person name="Pan Y."/>
            <person name="Xia L."/>
            <person name="Li J."/>
            <person name="Zhao F."/>
            <person name="Cao W."/>
        </authorList>
    </citation>
    <scope>NUCLEOTIDE SEQUENCE</scope>
    <source>
        <strain evidence="4">Rmic-2018</strain>
        <tissue evidence="4">Larvae</tissue>
    </source>
</reference>
<keyword evidence="1" id="KW-0479">Metal-binding</keyword>
<keyword evidence="1" id="KW-0862">Zinc</keyword>
<evidence type="ECO:0000259" key="3">
    <source>
        <dbReference type="PROSITE" id="PS50158"/>
    </source>
</evidence>
<dbReference type="GO" id="GO:0008270">
    <property type="term" value="F:zinc ion binding"/>
    <property type="evidence" value="ECO:0007669"/>
    <property type="project" value="UniProtKB-KW"/>
</dbReference>
<feature type="domain" description="CCHC-type" evidence="3">
    <location>
        <begin position="128"/>
        <end position="142"/>
    </location>
</feature>
<gene>
    <name evidence="4" type="ORF">HPB51_023413</name>
</gene>
<keyword evidence="1" id="KW-0863">Zinc-finger</keyword>
<dbReference type="AlphaFoldDB" id="A0A9J6DXM4"/>
<accession>A0A9J6DXM4</accession>
<keyword evidence="2" id="KW-0175">Coiled coil</keyword>
<organism evidence="4 5">
    <name type="scientific">Rhipicephalus microplus</name>
    <name type="common">Cattle tick</name>
    <name type="synonym">Boophilus microplus</name>
    <dbReference type="NCBI Taxonomy" id="6941"/>
    <lineage>
        <taxon>Eukaryota</taxon>
        <taxon>Metazoa</taxon>
        <taxon>Ecdysozoa</taxon>
        <taxon>Arthropoda</taxon>
        <taxon>Chelicerata</taxon>
        <taxon>Arachnida</taxon>
        <taxon>Acari</taxon>
        <taxon>Parasitiformes</taxon>
        <taxon>Ixodida</taxon>
        <taxon>Ixodoidea</taxon>
        <taxon>Ixodidae</taxon>
        <taxon>Rhipicephalinae</taxon>
        <taxon>Rhipicephalus</taxon>
        <taxon>Boophilus</taxon>
    </lineage>
</organism>
<proteinExistence type="predicted"/>
<dbReference type="Proteomes" id="UP000821866">
    <property type="component" value="Unassembled WGS sequence"/>
</dbReference>
<reference evidence="4" key="1">
    <citation type="journal article" date="2020" name="Cell">
        <title>Large-Scale Comparative Analyses of Tick Genomes Elucidate Their Genetic Diversity and Vector Capacities.</title>
        <authorList>
            <consortium name="Tick Genome and Microbiome Consortium (TIGMIC)"/>
            <person name="Jia N."/>
            <person name="Wang J."/>
            <person name="Shi W."/>
            <person name="Du L."/>
            <person name="Sun Y."/>
            <person name="Zhan W."/>
            <person name="Jiang J.F."/>
            <person name="Wang Q."/>
            <person name="Zhang B."/>
            <person name="Ji P."/>
            <person name="Bell-Sakyi L."/>
            <person name="Cui X.M."/>
            <person name="Yuan T.T."/>
            <person name="Jiang B.G."/>
            <person name="Yang W.F."/>
            <person name="Lam T.T."/>
            <person name="Chang Q.C."/>
            <person name="Ding S.J."/>
            <person name="Wang X.J."/>
            <person name="Zhu J.G."/>
            <person name="Ruan X.D."/>
            <person name="Zhao L."/>
            <person name="Wei J.T."/>
            <person name="Ye R.Z."/>
            <person name="Que T.C."/>
            <person name="Du C.H."/>
            <person name="Zhou Y.H."/>
            <person name="Cheng J.X."/>
            <person name="Dai P.F."/>
            <person name="Guo W.B."/>
            <person name="Han X.H."/>
            <person name="Huang E.J."/>
            <person name="Li L.F."/>
            <person name="Wei W."/>
            <person name="Gao Y.C."/>
            <person name="Liu J.Z."/>
            <person name="Shao H.Z."/>
            <person name="Wang X."/>
            <person name="Wang C.C."/>
            <person name="Yang T.C."/>
            <person name="Huo Q.B."/>
            <person name="Li W."/>
            <person name="Chen H.Y."/>
            <person name="Chen S.E."/>
            <person name="Zhou L.G."/>
            <person name="Ni X.B."/>
            <person name="Tian J.H."/>
            <person name="Sheng Y."/>
            <person name="Liu T."/>
            <person name="Pan Y.S."/>
            <person name="Xia L.Y."/>
            <person name="Li J."/>
            <person name="Zhao F."/>
            <person name="Cao W.C."/>
        </authorList>
    </citation>
    <scope>NUCLEOTIDE SEQUENCE</scope>
    <source>
        <strain evidence="4">Rmic-2018</strain>
    </source>
</reference>
<dbReference type="VEuPathDB" id="VectorBase:LOC119187224"/>
<protein>
    <recommendedName>
        <fullName evidence="3">CCHC-type domain-containing protein</fullName>
    </recommendedName>
</protein>
<dbReference type="GO" id="GO:0003676">
    <property type="term" value="F:nucleic acid binding"/>
    <property type="evidence" value="ECO:0007669"/>
    <property type="project" value="InterPro"/>
</dbReference>
<dbReference type="InterPro" id="IPR001878">
    <property type="entry name" value="Znf_CCHC"/>
</dbReference>